<proteinExistence type="predicted"/>
<feature type="signal peptide" evidence="1">
    <location>
        <begin position="1"/>
        <end position="22"/>
    </location>
</feature>
<protein>
    <submittedName>
        <fullName evidence="2">Uncharacterized protein</fullName>
    </submittedName>
</protein>
<dbReference type="AlphaFoldDB" id="L5L5F9"/>
<keyword evidence="1" id="KW-0732">Signal</keyword>
<reference evidence="3" key="1">
    <citation type="journal article" date="2013" name="Science">
        <title>Comparative analysis of bat genomes provides insight into the evolution of flight and immunity.</title>
        <authorList>
            <person name="Zhang G."/>
            <person name="Cowled C."/>
            <person name="Shi Z."/>
            <person name="Huang Z."/>
            <person name="Bishop-Lilly K.A."/>
            <person name="Fang X."/>
            <person name="Wynne J.W."/>
            <person name="Xiong Z."/>
            <person name="Baker M.L."/>
            <person name="Zhao W."/>
            <person name="Tachedjian M."/>
            <person name="Zhu Y."/>
            <person name="Zhou P."/>
            <person name="Jiang X."/>
            <person name="Ng J."/>
            <person name="Yang L."/>
            <person name="Wu L."/>
            <person name="Xiao J."/>
            <person name="Feng Y."/>
            <person name="Chen Y."/>
            <person name="Sun X."/>
            <person name="Zhang Y."/>
            <person name="Marsh G.A."/>
            <person name="Crameri G."/>
            <person name="Broder C.C."/>
            <person name="Frey K.G."/>
            <person name="Wang L.F."/>
            <person name="Wang J."/>
        </authorList>
    </citation>
    <scope>NUCLEOTIDE SEQUENCE [LARGE SCALE GENOMIC DNA]</scope>
</reference>
<dbReference type="InParanoid" id="L5L5F9"/>
<evidence type="ECO:0000256" key="1">
    <source>
        <dbReference type="SAM" id="SignalP"/>
    </source>
</evidence>
<gene>
    <name evidence="2" type="ORF">PAL_GLEAN10005038</name>
</gene>
<evidence type="ECO:0000313" key="2">
    <source>
        <dbReference type="EMBL" id="ELK18954.1"/>
    </source>
</evidence>
<name>L5L5F9_PTEAL</name>
<feature type="chain" id="PRO_5003969920" evidence="1">
    <location>
        <begin position="23"/>
        <end position="109"/>
    </location>
</feature>
<sequence>MRRRAGGYRLTILLGLSFPSLACNPLLPNLCTPPALSASPLVRALSHQETDTEGVWGLPSTNSCLASQSPATFSPPWGKISVPRHLCSLSYMTALTSGLSYKEEEERPA</sequence>
<dbReference type="EMBL" id="KB030275">
    <property type="protein sequence ID" value="ELK18954.1"/>
    <property type="molecule type" value="Genomic_DNA"/>
</dbReference>
<evidence type="ECO:0000313" key="3">
    <source>
        <dbReference type="Proteomes" id="UP000010552"/>
    </source>
</evidence>
<keyword evidence="3" id="KW-1185">Reference proteome</keyword>
<organism evidence="2 3">
    <name type="scientific">Pteropus alecto</name>
    <name type="common">Black flying fox</name>
    <dbReference type="NCBI Taxonomy" id="9402"/>
    <lineage>
        <taxon>Eukaryota</taxon>
        <taxon>Metazoa</taxon>
        <taxon>Chordata</taxon>
        <taxon>Craniata</taxon>
        <taxon>Vertebrata</taxon>
        <taxon>Euteleostomi</taxon>
        <taxon>Mammalia</taxon>
        <taxon>Eutheria</taxon>
        <taxon>Laurasiatheria</taxon>
        <taxon>Chiroptera</taxon>
        <taxon>Yinpterochiroptera</taxon>
        <taxon>Pteropodoidea</taxon>
        <taxon>Pteropodidae</taxon>
        <taxon>Pteropodinae</taxon>
        <taxon>Pteropus</taxon>
    </lineage>
</organism>
<dbReference type="Proteomes" id="UP000010552">
    <property type="component" value="Unassembled WGS sequence"/>
</dbReference>
<accession>L5L5F9</accession>